<feature type="chain" id="PRO_5032370830" description="TraB domain-containing protein" evidence="2">
    <location>
        <begin position="23"/>
        <end position="481"/>
    </location>
</feature>
<comment type="caution">
    <text evidence="3">The sequence shown here is derived from an EMBL/GenBank/DDBJ whole genome shotgun (WGS) entry which is preliminary data.</text>
</comment>
<evidence type="ECO:0000313" key="3">
    <source>
        <dbReference type="EMBL" id="CAE7851378.1"/>
    </source>
</evidence>
<evidence type="ECO:0000313" key="4">
    <source>
        <dbReference type="Proteomes" id="UP000601435"/>
    </source>
</evidence>
<organism evidence="3 4">
    <name type="scientific">Symbiodinium necroappetens</name>
    <dbReference type="NCBI Taxonomy" id="1628268"/>
    <lineage>
        <taxon>Eukaryota</taxon>
        <taxon>Sar</taxon>
        <taxon>Alveolata</taxon>
        <taxon>Dinophyceae</taxon>
        <taxon>Suessiales</taxon>
        <taxon>Symbiodiniaceae</taxon>
        <taxon>Symbiodinium</taxon>
    </lineage>
</organism>
<evidence type="ECO:0008006" key="5">
    <source>
        <dbReference type="Google" id="ProtNLM"/>
    </source>
</evidence>
<keyword evidence="2" id="KW-0732">Signal</keyword>
<proteinExistence type="predicted"/>
<gene>
    <name evidence="3" type="ORF">SNEC2469_LOCUS26412</name>
</gene>
<dbReference type="Proteomes" id="UP000601435">
    <property type="component" value="Unassembled WGS sequence"/>
</dbReference>
<accession>A0A813A1J8</accession>
<feature type="signal peptide" evidence="2">
    <location>
        <begin position="1"/>
        <end position="22"/>
    </location>
</feature>
<name>A0A813A1J8_9DINO</name>
<sequence length="481" mass="52612">MWRRRAWLLLALLALLALPGLCFWRPGWSQAFVNVPPRKHRQTVGFRATSDVAEDLIAQVGDELEGCTPLKKELEVVLNAGRNFLRDAEGGQGIEKFKDLLEWLQAQRTRRSASAPFPQSLGPLSVAALRKGDQEIVLVGTPHSVPGVAAVENPVPRAVRRLVKALKPDLVAVELDEDRGGRELENLPAKLRGRSTVLLPPPSASGSPGLLEAFGLGPQLRLDDALMEQIRARLGKSQMSVKDYIRAMKTIFDKSSEKCLAMNVFALDELRAEAYGDWGRDAGAAVQAAFKAAAPVLLCDLPQEWTFSKIIPVYNDAWVCAKEKRLAFLSDLSEAMRFQEAEEAIIREAVLAGHGGDLSSLDYGLGLCRPATGLAEADTRRLFLEERDSAMARAVCEALDGRAQRVLGEKREEILKGGSHAVLQVGCCHVEGIVAEMEKQGYEVADAPSEGWPSAKAKKPKVGASKKKVVTRRQRRARGFS</sequence>
<dbReference type="OrthoDB" id="432060at2759"/>
<evidence type="ECO:0000256" key="2">
    <source>
        <dbReference type="SAM" id="SignalP"/>
    </source>
</evidence>
<dbReference type="EMBL" id="CAJNJA010053742">
    <property type="protein sequence ID" value="CAE7851378.1"/>
    <property type="molecule type" value="Genomic_DNA"/>
</dbReference>
<feature type="region of interest" description="Disordered" evidence="1">
    <location>
        <begin position="445"/>
        <end position="481"/>
    </location>
</feature>
<keyword evidence="4" id="KW-1185">Reference proteome</keyword>
<reference evidence="3" key="1">
    <citation type="submission" date="2021-02" db="EMBL/GenBank/DDBJ databases">
        <authorList>
            <person name="Dougan E. K."/>
            <person name="Rhodes N."/>
            <person name="Thang M."/>
            <person name="Chan C."/>
        </authorList>
    </citation>
    <scope>NUCLEOTIDE SEQUENCE</scope>
</reference>
<evidence type="ECO:0000256" key="1">
    <source>
        <dbReference type="SAM" id="MobiDB-lite"/>
    </source>
</evidence>
<protein>
    <recommendedName>
        <fullName evidence="5">TraB domain-containing protein</fullName>
    </recommendedName>
</protein>
<dbReference type="AlphaFoldDB" id="A0A813A1J8"/>
<feature type="compositionally biased region" description="Basic residues" evidence="1">
    <location>
        <begin position="456"/>
        <end position="481"/>
    </location>
</feature>